<sequence length="283" mass="32007">MAAGTKKASSSDAKNQKAGTNFKCHNSVLYRNGKVRITHLMQRCRKLMVRIRGIEQILSSRAMSRITSALEKKSFAHYDHKDSCKLSRWTARESFQYMYARPWQKVSDFYLDLVRGDNGYSSLRSLFSSEKNNSQERIEICHGDEQTNVSNELFEEKKRSERTTYKIVLSYHGASFDGWQKQPGLKTVQGLVEESLGIFVDEKKAKKLQENSLPLEGCAVVAGRTDKGVTAIQQICSFYTWRKGVKCHDIKDAINAAAPGKLRVLSVSKGTANRLFHISCTCC</sequence>
<evidence type="ECO:0000313" key="2">
    <source>
        <dbReference type="EMBL" id="KAG0465292.1"/>
    </source>
</evidence>
<dbReference type="Gene3D" id="3.30.70.580">
    <property type="entry name" value="Pseudouridine synthase I, catalytic domain, N-terminal subdomain"/>
    <property type="match status" value="1"/>
</dbReference>
<dbReference type="PANTHER" id="PTHR11142">
    <property type="entry name" value="PSEUDOURIDYLATE SYNTHASE"/>
    <property type="match status" value="1"/>
</dbReference>
<accession>A0A835UKR9</accession>
<evidence type="ECO:0000256" key="1">
    <source>
        <dbReference type="ARBA" id="ARBA00023235"/>
    </source>
</evidence>
<dbReference type="InterPro" id="IPR001406">
    <property type="entry name" value="PsdUridine_synth_TruA"/>
</dbReference>
<dbReference type="OrthoDB" id="271910at2759"/>
<dbReference type="InterPro" id="IPR020094">
    <property type="entry name" value="TruA/RsuA/RluB/E/F_N"/>
</dbReference>
<evidence type="ECO:0000313" key="3">
    <source>
        <dbReference type="Proteomes" id="UP000639772"/>
    </source>
</evidence>
<dbReference type="SUPFAM" id="SSF55120">
    <property type="entry name" value="Pseudouridine synthase"/>
    <property type="match status" value="1"/>
</dbReference>
<dbReference type="InterPro" id="IPR020103">
    <property type="entry name" value="PsdUridine_synth_cat_dom_sf"/>
</dbReference>
<comment type="caution">
    <text evidence="2">The sequence shown here is derived from an EMBL/GenBank/DDBJ whole genome shotgun (WGS) entry which is preliminary data.</text>
</comment>
<protein>
    <recommendedName>
        <fullName evidence="4">tRNA pseudouridine synthase</fullName>
    </recommendedName>
</protein>
<dbReference type="PANTHER" id="PTHR11142:SF10">
    <property type="entry name" value="TRNA PSEUDOURIDINE SYNTHASE"/>
    <property type="match status" value="1"/>
</dbReference>
<keyword evidence="1" id="KW-0413">Isomerase</keyword>
<reference evidence="2 3" key="1">
    <citation type="journal article" date="2020" name="Nat. Food">
        <title>A phased Vanilla planifolia genome enables genetic improvement of flavour and production.</title>
        <authorList>
            <person name="Hasing T."/>
            <person name="Tang H."/>
            <person name="Brym M."/>
            <person name="Khazi F."/>
            <person name="Huang T."/>
            <person name="Chambers A.H."/>
        </authorList>
    </citation>
    <scope>NUCLEOTIDE SEQUENCE [LARGE SCALE GENOMIC DNA]</scope>
    <source>
        <tissue evidence="2">Leaf</tissue>
    </source>
</reference>
<dbReference type="GO" id="GO:0031119">
    <property type="term" value="P:tRNA pseudouridine synthesis"/>
    <property type="evidence" value="ECO:0007669"/>
    <property type="project" value="TreeGrafter"/>
</dbReference>
<dbReference type="GO" id="GO:0003723">
    <property type="term" value="F:RNA binding"/>
    <property type="evidence" value="ECO:0007669"/>
    <property type="project" value="InterPro"/>
</dbReference>
<name>A0A835UKR9_VANPL</name>
<proteinExistence type="predicted"/>
<dbReference type="AlphaFoldDB" id="A0A835UKR9"/>
<organism evidence="2 3">
    <name type="scientific">Vanilla planifolia</name>
    <name type="common">Vanilla</name>
    <dbReference type="NCBI Taxonomy" id="51239"/>
    <lineage>
        <taxon>Eukaryota</taxon>
        <taxon>Viridiplantae</taxon>
        <taxon>Streptophyta</taxon>
        <taxon>Embryophyta</taxon>
        <taxon>Tracheophyta</taxon>
        <taxon>Spermatophyta</taxon>
        <taxon>Magnoliopsida</taxon>
        <taxon>Liliopsida</taxon>
        <taxon>Asparagales</taxon>
        <taxon>Orchidaceae</taxon>
        <taxon>Vanilloideae</taxon>
        <taxon>Vanilleae</taxon>
        <taxon>Vanilla</taxon>
    </lineage>
</organism>
<dbReference type="EMBL" id="JADCNM010000010">
    <property type="protein sequence ID" value="KAG0465292.1"/>
    <property type="molecule type" value="Genomic_DNA"/>
</dbReference>
<evidence type="ECO:0008006" key="4">
    <source>
        <dbReference type="Google" id="ProtNLM"/>
    </source>
</evidence>
<dbReference type="Proteomes" id="UP000639772">
    <property type="component" value="Chromosome 10"/>
</dbReference>
<gene>
    <name evidence="2" type="ORF">HPP92_019456</name>
</gene>
<dbReference type="GO" id="GO:0009982">
    <property type="term" value="F:pseudouridine synthase activity"/>
    <property type="evidence" value="ECO:0007669"/>
    <property type="project" value="InterPro"/>
</dbReference>